<organism evidence="1 2">
    <name type="scientific">Thermobacillus xylanilyticus</name>
    <dbReference type="NCBI Taxonomy" id="76633"/>
    <lineage>
        <taxon>Bacteria</taxon>
        <taxon>Bacillati</taxon>
        <taxon>Bacillota</taxon>
        <taxon>Bacilli</taxon>
        <taxon>Bacillales</taxon>
        <taxon>Paenibacillaceae</taxon>
        <taxon>Thermobacillus</taxon>
    </lineage>
</organism>
<dbReference type="Proteomes" id="UP000681526">
    <property type="component" value="Unassembled WGS sequence"/>
</dbReference>
<name>A0ABN7S7R2_THEXY</name>
<gene>
    <name evidence="1" type="primary">txxe 2764</name>
    <name evidence="1" type="ORF">TXXE_15765</name>
</gene>
<protein>
    <submittedName>
        <fullName evidence="1">Uncharacterized protein</fullName>
    </submittedName>
</protein>
<dbReference type="EMBL" id="CAJRAY010000081">
    <property type="protein sequence ID" value="CAG5091476.1"/>
    <property type="molecule type" value="Genomic_DNA"/>
</dbReference>
<reference evidence="1 2" key="1">
    <citation type="submission" date="2021-04" db="EMBL/GenBank/DDBJ databases">
        <authorList>
            <person name="Rakotoarivonina H."/>
        </authorList>
    </citation>
    <scope>NUCLEOTIDE SEQUENCE [LARGE SCALE GENOMIC DNA]</scope>
    <source>
        <strain evidence="1 2">XE</strain>
    </source>
</reference>
<evidence type="ECO:0000313" key="2">
    <source>
        <dbReference type="Proteomes" id="UP000681526"/>
    </source>
</evidence>
<proteinExistence type="predicted"/>
<accession>A0ABN7S7R2</accession>
<comment type="caution">
    <text evidence="1">The sequence shown here is derived from an EMBL/GenBank/DDBJ whole genome shotgun (WGS) entry which is preliminary data.</text>
</comment>
<evidence type="ECO:0000313" key="1">
    <source>
        <dbReference type="EMBL" id="CAG5091476.1"/>
    </source>
</evidence>
<keyword evidence="2" id="KW-1185">Reference proteome</keyword>
<sequence length="14" mass="1627">MTNRERLSPAHEEG</sequence>